<accession>A0AAD5WP20</accession>
<reference evidence="1" key="1">
    <citation type="submission" date="2022-07" db="EMBL/GenBank/DDBJ databases">
        <title>Draft genome sequence of Zalerion maritima ATCC 34329, a (micro)plastics degrading marine fungus.</title>
        <authorList>
            <person name="Paco A."/>
            <person name="Goncalves M.F.M."/>
            <person name="Rocha-Santos T.A.P."/>
            <person name="Alves A."/>
        </authorList>
    </citation>
    <scope>NUCLEOTIDE SEQUENCE</scope>
    <source>
        <strain evidence="1">ATCC 34329</strain>
    </source>
</reference>
<proteinExistence type="predicted"/>
<dbReference type="Proteomes" id="UP001201980">
    <property type="component" value="Unassembled WGS sequence"/>
</dbReference>
<dbReference type="EMBL" id="JAKWBI020000351">
    <property type="protein sequence ID" value="KAJ2896151.1"/>
    <property type="molecule type" value="Genomic_DNA"/>
</dbReference>
<keyword evidence="2" id="KW-1185">Reference proteome</keyword>
<dbReference type="AlphaFoldDB" id="A0AAD5WP20"/>
<evidence type="ECO:0000313" key="1">
    <source>
        <dbReference type="EMBL" id="KAJ2896151.1"/>
    </source>
</evidence>
<name>A0AAD5WP20_9PEZI</name>
<sequence length="168" mass="18697">MNSASLLALERHWEQSSTFLEDSVKLLPLVSPRLLEQTDKQDMLTEFAGLASMAAATALEAHKEPYHALRPLELGRGIIAGLLMEMRGDVSDRGPLTDLRQRCLVLEDIREQPGFQYFLELPTVDEVKPAANPNLIAVINVTSRRCVALLIEHGQIWVNGTINYDYGG</sequence>
<gene>
    <name evidence="1" type="ORF">MKZ38_005844</name>
</gene>
<protein>
    <submittedName>
        <fullName evidence="1">Uncharacterized protein</fullName>
    </submittedName>
</protein>
<comment type="caution">
    <text evidence="1">The sequence shown here is derived from an EMBL/GenBank/DDBJ whole genome shotgun (WGS) entry which is preliminary data.</text>
</comment>
<organism evidence="1 2">
    <name type="scientific">Zalerion maritima</name>
    <dbReference type="NCBI Taxonomy" id="339359"/>
    <lineage>
        <taxon>Eukaryota</taxon>
        <taxon>Fungi</taxon>
        <taxon>Dikarya</taxon>
        <taxon>Ascomycota</taxon>
        <taxon>Pezizomycotina</taxon>
        <taxon>Sordariomycetes</taxon>
        <taxon>Lulworthiomycetidae</taxon>
        <taxon>Lulworthiales</taxon>
        <taxon>Lulworthiaceae</taxon>
        <taxon>Zalerion</taxon>
    </lineage>
</organism>
<evidence type="ECO:0000313" key="2">
    <source>
        <dbReference type="Proteomes" id="UP001201980"/>
    </source>
</evidence>